<organism evidence="7 8">
    <name type="scientific">Actinacidiphila bryophytorum</name>
    <dbReference type="NCBI Taxonomy" id="1436133"/>
    <lineage>
        <taxon>Bacteria</taxon>
        <taxon>Bacillati</taxon>
        <taxon>Actinomycetota</taxon>
        <taxon>Actinomycetes</taxon>
        <taxon>Kitasatosporales</taxon>
        <taxon>Streptomycetaceae</taxon>
        <taxon>Actinacidiphila</taxon>
    </lineage>
</organism>
<evidence type="ECO:0000256" key="3">
    <source>
        <dbReference type="SAM" id="MobiDB-lite"/>
    </source>
</evidence>
<protein>
    <submittedName>
        <fullName evidence="7">RHS repeat protein</fullName>
    </submittedName>
</protein>
<dbReference type="InterPro" id="IPR006530">
    <property type="entry name" value="YD"/>
</dbReference>
<feature type="region of interest" description="Disordered" evidence="3">
    <location>
        <begin position="957"/>
        <end position="979"/>
    </location>
</feature>
<keyword evidence="1" id="KW-0732">Signal</keyword>
<dbReference type="InterPro" id="IPR022385">
    <property type="entry name" value="Rhs_assc_core"/>
</dbReference>
<dbReference type="Pfam" id="PF13517">
    <property type="entry name" value="FG-GAP_3"/>
    <property type="match status" value="2"/>
</dbReference>
<feature type="domain" description="Teneurin-like YD-shell" evidence="6">
    <location>
        <begin position="1438"/>
        <end position="1746"/>
    </location>
</feature>
<reference evidence="7" key="1">
    <citation type="submission" date="2021-06" db="EMBL/GenBank/DDBJ databases">
        <authorList>
            <person name="Arsene-Ploetze F."/>
        </authorList>
    </citation>
    <scope>NUCLEOTIDE SEQUENCE</scope>
    <source>
        <strain evidence="7">SBRY1</strain>
    </source>
</reference>
<dbReference type="Pfam" id="PF05593">
    <property type="entry name" value="RHS_repeat"/>
    <property type="match status" value="8"/>
</dbReference>
<evidence type="ECO:0000259" key="4">
    <source>
        <dbReference type="Pfam" id="PF15607"/>
    </source>
</evidence>
<evidence type="ECO:0000256" key="2">
    <source>
        <dbReference type="ARBA" id="ARBA00022737"/>
    </source>
</evidence>
<evidence type="ECO:0000259" key="5">
    <source>
        <dbReference type="Pfam" id="PF20148"/>
    </source>
</evidence>
<dbReference type="SUPFAM" id="SSF69318">
    <property type="entry name" value="Integrin alpha N-terminal domain"/>
    <property type="match status" value="2"/>
</dbReference>
<sequence>MTSLSAADPFEGAIWGSTYENFPPPTDDGKVTDVSAGVPVSPQLFVDAQPGETTWEVNASGSLTFPPSYTRIELYNASTNALVSTRITNHQTSTDGDTLGVCLQWLYSGLMNQCAWIVTDGAIAGTAGTKYYAKLSFATQQTLHYYQISDTIYQEYWLPTAWTTPVTTASGPAVHTPGIPGGMDGQCSCSHQTNRADPVNTATGTVTETVTDAAVPGKGVPLTLQRSYRSDASAATGLLGKGWSLGLESSLAPASDQATLIDADGAKVVFTKNSDGTFSAPKPVRYILSAVSGGFTVTALDHSTRTFDTAGRLTAVKDSDGSGLSLGYASGVLSSITDAAGRTASLTVDSATGRLTAVTLQDGRSVGYAYTGGQLTSVTGMDGGVTKYTYDGTGRLATIVDANGNTVTQNTYDATTGRIAKQIDAGGKEILFGWTPTEGAPGGSGESDMTAPNGGIWTDVYQAGVLMSSSDPLGHGPSRSYDPSLNIAEQVDANFESADMTYDAHGNVLTATAGGKTEKWQYDSADRLTNHTDGLGHTTTYTYDGDSARPLTESGAAGTTTYTYNSSDLVETETSPGGNVTTYGYDAAGNLTSTTTPEGNTSTTTYDDAGRVTSETDPRGNLPGADPSKFTTTYDYDAQGRLKTQTDPLGHTTSYTYDGNGNQLTVTDALGQVTTYGYDTFNRRTSVKGPDGKTSTTEYDAAGNVTATVDPLGNRTTSTYDTAKRLISTTSPRGNETGADKAKFTTTYAYDGVGNRTDVVDPAGGETVTEYDGLSRVTSVTDPLGHKTLTSYDDDGNIATTTDALGKVTTYTYDAADRQKTVTDPLGKVTSYGYDAEGHQTSQTTPLGFTTSWTFDDDGRMITQVDPRGNVAGADPSNFTTTFGYDAAGNKTTVTDALGKTTTTAYDANDDATSVKDPLGRETTTRYDDLGRIDKVTAPDGAATIYSYNVTGTLATREDPNGHTTTYGYDDAGRQTSVTDPLGRVRTVGYDADGNAATVTDARGITTTTAFDGRGLPSGTAYSDNTPAVGYSYFGDGKQKTITDGTGTRTFGYDADGRLASVTPSAGKGAFSYTYDDDGRITSRTEDYSDGAPLDWSGAVQTVSADLNGDGTTDVVRTDSKDGIRTYLGHPDGTFTPGSTLTGTGTGFTQVVPIELTSDGKTDLLTIDKSTGHMLRYNGDGSGGFAAAANVGAGWSAMTLTPGDFTGDGKQDFLAFNSSENQMYLYPGKGDGTFGTRSVFGSGWATYRPISLDFNGDGKIDLLAINDADGKLYFYPGKGDGTVATRVQVGTGWTTFHIAPGDFNGDGKLDLLGRDTVGNKLYVYPGTGSGTVSARITEADSWTGYGDPVMGRFDNNATLDIAATDTTGHLRVWTNDGAAHLTGAVPAATPASGQKTTYGYDDDSRQTSQTGPTGTVAYAYDPAENLTTTTLPAANGYTEKRGYDADGRLTSIGSTKDSSTLADWQLSLDAVGQPTRIDATRTGKATAYQYYTYDNAGRLLTDCTSAAKTTACPATDLAAGTTYTYDGVGNRTTATTNGALTTYSYDAADELTESLTGTTTTSYSYDKNGNQTGDGTNTFSYDAGNHLTTLTSGSTTYTYGYDAAGNRTTAAKNGTRQRSTVWDTNYQLPQAAAEYGASGALTADYQYNPLEQIQSQTTPTGSAVYYHHDQLGSVTDLTDNTGNLQTSYAYTAYGQTTRTNTGTNPPANPFTYTGQYEEPTTAAAGLYLRARNYDPTTGRFTATDPLTIQTGTPVTAPYVYASDAPTRLVDPSGKCSVWEAASWPGCDPKNLTGGLLETISENLECQYENFVGPSQGRLAGEARFAKEESFIFGEMMRNVNSPVVKSIRAVNSTTLDVFGVPLGSPQSGWPFTTAGAAATWAAMVRPGGPWDHKGVLQQIAGGKLWSQVPGKELEVFYDIWSNIHYGYVGRSAKFSRLELKYGQQLPGTGHTDKGDILTSGLGMDLWEAFGSGLTIRAFHQSTERLIGRMSKTADVSQVRYAAW</sequence>
<dbReference type="InterPro" id="IPR028946">
    <property type="entry name" value="Ntox44"/>
</dbReference>
<comment type="caution">
    <text evidence="7">The sequence shown here is derived from an EMBL/GenBank/DDBJ whole genome shotgun (WGS) entry which is preliminary data.</text>
</comment>
<evidence type="ECO:0000259" key="6">
    <source>
        <dbReference type="Pfam" id="PF25023"/>
    </source>
</evidence>
<proteinExistence type="predicted"/>
<dbReference type="Pfam" id="PF15607">
    <property type="entry name" value="Ntox44"/>
    <property type="match status" value="1"/>
</dbReference>
<feature type="compositionally biased region" description="Low complexity" evidence="3">
    <location>
        <begin position="592"/>
        <end position="605"/>
    </location>
</feature>
<dbReference type="Pfam" id="PF25023">
    <property type="entry name" value="TEN_YD-shell"/>
    <property type="match status" value="3"/>
</dbReference>
<dbReference type="InterPro" id="IPR056823">
    <property type="entry name" value="TEN-like_YD-shell"/>
</dbReference>
<feature type="region of interest" description="Disordered" evidence="3">
    <location>
        <begin position="589"/>
        <end position="633"/>
    </location>
</feature>
<feature type="region of interest" description="Disordered" evidence="3">
    <location>
        <begin position="1387"/>
        <end position="1413"/>
    </location>
</feature>
<evidence type="ECO:0000313" key="7">
    <source>
        <dbReference type="EMBL" id="CAG7624851.1"/>
    </source>
</evidence>
<dbReference type="Gene3D" id="2.40.128.340">
    <property type="match status" value="1"/>
</dbReference>
<feature type="compositionally biased region" description="Basic and acidic residues" evidence="3">
    <location>
        <begin position="608"/>
        <end position="618"/>
    </location>
</feature>
<evidence type="ECO:0000313" key="8">
    <source>
        <dbReference type="Proteomes" id="UP001153328"/>
    </source>
</evidence>
<feature type="domain" description="Teneurin-like YD-shell" evidence="6">
    <location>
        <begin position="883"/>
        <end position="1003"/>
    </location>
</feature>
<dbReference type="InterPro" id="IPR031325">
    <property type="entry name" value="RHS_repeat"/>
</dbReference>
<feature type="domain" description="DUF6531" evidence="5">
    <location>
        <begin position="197"/>
        <end position="270"/>
    </location>
</feature>
<feature type="domain" description="Teneurin-like YD-shell" evidence="6">
    <location>
        <begin position="493"/>
        <end position="550"/>
    </location>
</feature>
<feature type="domain" description="Bacterial toxin 44" evidence="4">
    <location>
        <begin position="1880"/>
        <end position="1936"/>
    </location>
</feature>
<dbReference type="EMBL" id="CAJVAX010000012">
    <property type="protein sequence ID" value="CAG7624851.1"/>
    <property type="molecule type" value="Genomic_DNA"/>
</dbReference>
<dbReference type="InterPro" id="IPR050708">
    <property type="entry name" value="T6SS_VgrG/RHS"/>
</dbReference>
<dbReference type="Proteomes" id="UP001153328">
    <property type="component" value="Unassembled WGS sequence"/>
</dbReference>
<accession>A0A9W4E926</accession>
<evidence type="ECO:0000256" key="1">
    <source>
        <dbReference type="ARBA" id="ARBA00022729"/>
    </source>
</evidence>
<gene>
    <name evidence="7" type="ORF">SBRY_20096</name>
</gene>
<dbReference type="Gene3D" id="2.180.10.10">
    <property type="entry name" value="RHS repeat-associated core"/>
    <property type="match status" value="5"/>
</dbReference>
<dbReference type="PANTHER" id="PTHR32305">
    <property type="match status" value="1"/>
</dbReference>
<keyword evidence="2" id="KW-0677">Repeat</keyword>
<dbReference type="InterPro" id="IPR045351">
    <property type="entry name" value="DUF6531"/>
</dbReference>
<keyword evidence="8" id="KW-1185">Reference proteome</keyword>
<dbReference type="NCBIfam" id="TIGR01643">
    <property type="entry name" value="YD_repeat_2x"/>
    <property type="match status" value="13"/>
</dbReference>
<dbReference type="NCBIfam" id="TIGR03696">
    <property type="entry name" value="Rhs_assc_core"/>
    <property type="match status" value="1"/>
</dbReference>
<name>A0A9W4E926_9ACTN</name>
<dbReference type="PANTHER" id="PTHR32305:SF15">
    <property type="entry name" value="PROTEIN RHSA-RELATED"/>
    <property type="match status" value="1"/>
</dbReference>
<dbReference type="InterPro" id="IPR028994">
    <property type="entry name" value="Integrin_alpha_N"/>
</dbReference>
<dbReference type="Pfam" id="PF20148">
    <property type="entry name" value="DUF6531"/>
    <property type="match status" value="1"/>
</dbReference>
<dbReference type="InterPro" id="IPR013517">
    <property type="entry name" value="FG-GAP"/>
</dbReference>